<feature type="compositionally biased region" description="Basic and acidic residues" evidence="1">
    <location>
        <begin position="62"/>
        <end position="72"/>
    </location>
</feature>
<name>A0A9Q3EAR2_9BASI</name>
<keyword evidence="3" id="KW-1185">Reference proteome</keyword>
<protein>
    <submittedName>
        <fullName evidence="2">Uncharacterized protein</fullName>
    </submittedName>
</protein>
<dbReference type="AlphaFoldDB" id="A0A9Q3EAR2"/>
<evidence type="ECO:0000313" key="2">
    <source>
        <dbReference type="EMBL" id="MBW0516697.1"/>
    </source>
</evidence>
<organism evidence="2 3">
    <name type="scientific">Austropuccinia psidii MF-1</name>
    <dbReference type="NCBI Taxonomy" id="1389203"/>
    <lineage>
        <taxon>Eukaryota</taxon>
        <taxon>Fungi</taxon>
        <taxon>Dikarya</taxon>
        <taxon>Basidiomycota</taxon>
        <taxon>Pucciniomycotina</taxon>
        <taxon>Pucciniomycetes</taxon>
        <taxon>Pucciniales</taxon>
        <taxon>Sphaerophragmiaceae</taxon>
        <taxon>Austropuccinia</taxon>
    </lineage>
</organism>
<feature type="region of interest" description="Disordered" evidence="1">
    <location>
        <begin position="1"/>
        <end position="77"/>
    </location>
</feature>
<comment type="caution">
    <text evidence="2">The sequence shown here is derived from an EMBL/GenBank/DDBJ whole genome shotgun (WGS) entry which is preliminary data.</text>
</comment>
<sequence>MQREVDSLTDLQDSLHLASHSENNLEDLNDSDQSNEAQTSQLLDDSSLESPTRCYSNLNDETNSRSHEESTNVHKTTRVKVIGPHNLTLITSNLDSIHILPYS</sequence>
<dbReference type="Proteomes" id="UP000765509">
    <property type="component" value="Unassembled WGS sequence"/>
</dbReference>
<proteinExistence type="predicted"/>
<accession>A0A9Q3EAR2</accession>
<dbReference type="EMBL" id="AVOT02025417">
    <property type="protein sequence ID" value="MBW0516697.1"/>
    <property type="molecule type" value="Genomic_DNA"/>
</dbReference>
<feature type="compositionally biased region" description="Polar residues" evidence="1">
    <location>
        <begin position="31"/>
        <end position="61"/>
    </location>
</feature>
<reference evidence="2" key="1">
    <citation type="submission" date="2021-03" db="EMBL/GenBank/DDBJ databases">
        <title>Draft genome sequence of rust myrtle Austropuccinia psidii MF-1, a brazilian biotype.</title>
        <authorList>
            <person name="Quecine M.C."/>
            <person name="Pachon D.M.R."/>
            <person name="Bonatelli M.L."/>
            <person name="Correr F.H."/>
            <person name="Franceschini L.M."/>
            <person name="Leite T.F."/>
            <person name="Margarido G.R.A."/>
            <person name="Almeida C.A."/>
            <person name="Ferrarezi J.A."/>
            <person name="Labate C.A."/>
        </authorList>
    </citation>
    <scope>NUCLEOTIDE SEQUENCE</scope>
    <source>
        <strain evidence="2">MF-1</strain>
    </source>
</reference>
<gene>
    <name evidence="2" type="ORF">O181_056412</name>
</gene>
<evidence type="ECO:0000313" key="3">
    <source>
        <dbReference type="Proteomes" id="UP000765509"/>
    </source>
</evidence>
<evidence type="ECO:0000256" key="1">
    <source>
        <dbReference type="SAM" id="MobiDB-lite"/>
    </source>
</evidence>